<organism evidence="2">
    <name type="scientific">Mimivirus LCMiAC01</name>
    <dbReference type="NCBI Taxonomy" id="2506608"/>
    <lineage>
        <taxon>Viruses</taxon>
        <taxon>Varidnaviria</taxon>
        <taxon>Bamfordvirae</taxon>
        <taxon>Nucleocytoviricota</taxon>
        <taxon>Megaviricetes</taxon>
        <taxon>Imitervirales</taxon>
        <taxon>Mimiviridae</taxon>
        <taxon>Klosneuvirinae</taxon>
    </lineage>
</organism>
<protein>
    <submittedName>
        <fullName evidence="2">Putative minor capsid protein</fullName>
    </submittedName>
</protein>
<sequence>MDHRYLNRHVGGKEQSSDPDHIDKQAYLIHNQRIHPKPHQGHNRTYKPARNIIGGYHYSGEYIRPDRYHPYDGHLYEEGLLDTYTDNRIYKINYLNIDSRFRRKCHDVITKDMTLLNKNPLVLKTGSNKIFIKHIGHTYKIGDQIVMNGVHTKHIILRTKNDNGKPAFEIPKGNNFMKIYYEHGLPEEYDGSEIMVKLQNIKGNNGLLTTPYLGNIPINIINTTHILKLSLSPDDYDMALLPPGYDVDYDPEHFFVILPKTMHIVPGDPYELKNYNFKIIHMSMAGIPLNLLNANYPICRNRLCGFHTINKVTDNGYYIEICMPAVVDTIGGGANVQVAKILKIKKGFPKPNKYTIDLNKTYHDVISARLVSMEFPISEHSITNTLDKANNKIYWNDMDDGEYLYNISIPPGNYSEKELEIELEKQFLSISRINTGLVNSSACTPYHHFKVAINSATDTVSFRSYKEFILTEPIITTTPSININPVSDPTPPNNQFTLTINHKNHGMILFGDKIVINGAIEHMGIPADIINGEHTVTEIIDNNKYKIMLPKLNLNDIRVDTKGGVAVTIFVPDMFRLHFDKSDTLGEVLGFHNPNSSNSITSYNSYITNKDPYKNNVIKHCKKPIKHCKKPIKHCKKPIKHCKKLRKHCNKPLRLRRHDYVLMVAKPIITLHSLGPIKNAFAKILLCDEHKHKHKHKHKRVICNSFVPTSRYYDQTLHELSELKIAFFTPDGKLYDFNCVDHSFTIEIITMQDLPNDTGISSYTGRNFSADVQRVKNI</sequence>
<dbReference type="EMBL" id="MK500404">
    <property type="protein sequence ID" value="QBK88900.1"/>
    <property type="molecule type" value="Genomic_DNA"/>
</dbReference>
<evidence type="ECO:0000256" key="1">
    <source>
        <dbReference type="SAM" id="MobiDB-lite"/>
    </source>
</evidence>
<dbReference type="Gene3D" id="2.40.30.20">
    <property type="match status" value="1"/>
</dbReference>
<gene>
    <name evidence="2" type="ORF">LCMiAC01_05820</name>
</gene>
<accession>A0A481Z0W8</accession>
<dbReference type="InterPro" id="IPR023366">
    <property type="entry name" value="ATP_synth_asu-like_sf"/>
</dbReference>
<feature type="region of interest" description="Disordered" evidence="1">
    <location>
        <begin position="1"/>
        <end position="20"/>
    </location>
</feature>
<reference evidence="2" key="1">
    <citation type="journal article" date="2019" name="MBio">
        <title>Virus Genomes from Deep Sea Sediments Expand the Ocean Megavirome and Support Independent Origins of Viral Gigantism.</title>
        <authorList>
            <person name="Backstrom D."/>
            <person name="Yutin N."/>
            <person name="Jorgensen S.L."/>
            <person name="Dharamshi J."/>
            <person name="Homa F."/>
            <person name="Zaremba-Niedwiedzka K."/>
            <person name="Spang A."/>
            <person name="Wolf Y.I."/>
            <person name="Koonin E.V."/>
            <person name="Ettema T.J."/>
        </authorList>
    </citation>
    <scope>NUCLEOTIDE SEQUENCE</scope>
</reference>
<name>A0A481Z0W8_9VIRU</name>
<proteinExistence type="predicted"/>
<evidence type="ECO:0000313" key="2">
    <source>
        <dbReference type="EMBL" id="QBK88900.1"/>
    </source>
</evidence>